<dbReference type="KEGG" id="pfla:Pflav_061490"/>
<proteinExistence type="inferred from homology"/>
<dbReference type="InterPro" id="IPR000836">
    <property type="entry name" value="PRTase_dom"/>
</dbReference>
<evidence type="ECO:0000313" key="4">
    <source>
        <dbReference type="Proteomes" id="UP000502508"/>
    </source>
</evidence>
<organism evidence="3 4">
    <name type="scientific">Phytohabitans flavus</name>
    <dbReference type="NCBI Taxonomy" id="1076124"/>
    <lineage>
        <taxon>Bacteria</taxon>
        <taxon>Bacillati</taxon>
        <taxon>Actinomycetota</taxon>
        <taxon>Actinomycetes</taxon>
        <taxon>Micromonosporales</taxon>
        <taxon>Micromonosporaceae</taxon>
    </lineage>
</organism>
<dbReference type="Gene3D" id="3.40.50.2020">
    <property type="match status" value="1"/>
</dbReference>
<dbReference type="InterPro" id="IPR051910">
    <property type="entry name" value="ComF/GntX_DNA_util-trans"/>
</dbReference>
<dbReference type="RefSeq" id="WP_173039791.1">
    <property type="nucleotide sequence ID" value="NZ_AP022870.1"/>
</dbReference>
<comment type="similarity">
    <text evidence="1">Belongs to the ComF/GntX family.</text>
</comment>
<gene>
    <name evidence="3" type="ORF">Pflav_061490</name>
</gene>
<feature type="domain" description="Phosphoribosyltransferase" evidence="2">
    <location>
        <begin position="184"/>
        <end position="227"/>
    </location>
</feature>
<evidence type="ECO:0000256" key="1">
    <source>
        <dbReference type="ARBA" id="ARBA00008007"/>
    </source>
</evidence>
<dbReference type="PANTHER" id="PTHR47505">
    <property type="entry name" value="DNA UTILIZATION PROTEIN YHGH"/>
    <property type="match status" value="1"/>
</dbReference>
<dbReference type="Pfam" id="PF00156">
    <property type="entry name" value="Pribosyltran"/>
    <property type="match status" value="1"/>
</dbReference>
<reference evidence="3 4" key="1">
    <citation type="submission" date="2020-03" db="EMBL/GenBank/DDBJ databases">
        <title>Whole genome shotgun sequence of Phytohabitans flavus NBRC 107702.</title>
        <authorList>
            <person name="Komaki H."/>
            <person name="Tamura T."/>
        </authorList>
    </citation>
    <scope>NUCLEOTIDE SEQUENCE [LARGE SCALE GENOMIC DNA]</scope>
    <source>
        <strain evidence="3 4">NBRC 107702</strain>
    </source>
</reference>
<dbReference type="PANTHER" id="PTHR47505:SF1">
    <property type="entry name" value="DNA UTILIZATION PROTEIN YHGH"/>
    <property type="match status" value="1"/>
</dbReference>
<accession>A0A6F8Y129</accession>
<dbReference type="AlphaFoldDB" id="A0A6F8Y129"/>
<protein>
    <recommendedName>
        <fullName evidence="2">Phosphoribosyltransferase domain-containing protein</fullName>
    </recommendedName>
</protein>
<dbReference type="Proteomes" id="UP000502508">
    <property type="component" value="Chromosome"/>
</dbReference>
<dbReference type="SUPFAM" id="SSF53271">
    <property type="entry name" value="PRTase-like"/>
    <property type="match status" value="1"/>
</dbReference>
<dbReference type="InterPro" id="IPR029057">
    <property type="entry name" value="PRTase-like"/>
</dbReference>
<dbReference type="EMBL" id="AP022870">
    <property type="protein sequence ID" value="BCB79739.1"/>
    <property type="molecule type" value="Genomic_DNA"/>
</dbReference>
<sequence>MSGWAGIVDLVLPAGCAGCDAERVPLRYGVCAPCSDELERLRPGPTAPSPVPPGLPPCTALGAYDGVLRDVLLGYKERGRHGLAVPLGALLADVVAAAVGDARGGVLLVPVPATAKAARARHGDHMLRLARRAAERLGQAGWPTAVAQPIRALPRPDSAELGAADRAAAAESAFRIRTGRVPALRRDAAGRAVVVVDDIVTTGVTLAAVSRELRSAGVHVDRVAILAATQLRYGQ</sequence>
<name>A0A6F8Y129_9ACTN</name>
<evidence type="ECO:0000259" key="2">
    <source>
        <dbReference type="Pfam" id="PF00156"/>
    </source>
</evidence>
<keyword evidence="4" id="KW-1185">Reference proteome</keyword>
<evidence type="ECO:0000313" key="3">
    <source>
        <dbReference type="EMBL" id="BCB79739.1"/>
    </source>
</evidence>
<reference evidence="3 4" key="2">
    <citation type="submission" date="2020-03" db="EMBL/GenBank/DDBJ databases">
        <authorList>
            <person name="Ichikawa N."/>
            <person name="Kimura A."/>
            <person name="Kitahashi Y."/>
            <person name="Uohara A."/>
        </authorList>
    </citation>
    <scope>NUCLEOTIDE SEQUENCE [LARGE SCALE GENOMIC DNA]</scope>
    <source>
        <strain evidence="3 4">NBRC 107702</strain>
    </source>
</reference>